<comment type="caution">
    <text evidence="2">The sequence shown here is derived from an EMBL/GenBank/DDBJ whole genome shotgun (WGS) entry which is preliminary data.</text>
</comment>
<feature type="signal peptide" evidence="1">
    <location>
        <begin position="1"/>
        <end position="19"/>
    </location>
</feature>
<evidence type="ECO:0000313" key="3">
    <source>
        <dbReference type="Proteomes" id="UP000248790"/>
    </source>
</evidence>
<reference evidence="2 3" key="1">
    <citation type="submission" date="2018-06" db="EMBL/GenBank/DDBJ databases">
        <title>Genomic Encyclopedia of Archaeal and Bacterial Type Strains, Phase II (KMG-II): from individual species to whole genera.</title>
        <authorList>
            <person name="Goeker M."/>
        </authorList>
    </citation>
    <scope>NUCLEOTIDE SEQUENCE [LARGE SCALE GENOMIC DNA]</scope>
    <source>
        <strain evidence="2 3">DSM 21851</strain>
    </source>
</reference>
<dbReference type="OrthoDB" id="195456at2"/>
<dbReference type="InterPro" id="IPR021314">
    <property type="entry name" value="DUF2911"/>
</dbReference>
<evidence type="ECO:0008006" key="4">
    <source>
        <dbReference type="Google" id="ProtNLM"/>
    </source>
</evidence>
<name>A0A327X0P1_LARAB</name>
<dbReference type="Proteomes" id="UP000248790">
    <property type="component" value="Unassembled WGS sequence"/>
</dbReference>
<evidence type="ECO:0000256" key="1">
    <source>
        <dbReference type="SAM" id="SignalP"/>
    </source>
</evidence>
<dbReference type="RefSeq" id="WP_111627811.1">
    <property type="nucleotide sequence ID" value="NZ_QLMC01000002.1"/>
</dbReference>
<sequence>MKKMLIFTTLLLIAQVTFAQDDKSKRPSPPAQARQTVGGKTVTIDYSQPSVKGRNVWDPAGKVAPAGQVWRTGANETTTIEFSDDVTLEGKPVAKGKYALFTIPGEKDWTIILNKTIKWGAFSYKQNEDVLRVTVPARKAPAFQEKFTIDITPNGVVSLAWADTKVDFNVK</sequence>
<feature type="chain" id="PRO_5016466807" description="DUF2911 family protein" evidence="1">
    <location>
        <begin position="20"/>
        <end position="171"/>
    </location>
</feature>
<gene>
    <name evidence="2" type="ORF">LX87_01728</name>
</gene>
<accession>A0A327X0P1</accession>
<dbReference type="EMBL" id="QLMC01000002">
    <property type="protein sequence ID" value="RAK00031.1"/>
    <property type="molecule type" value="Genomic_DNA"/>
</dbReference>
<evidence type="ECO:0000313" key="2">
    <source>
        <dbReference type="EMBL" id="RAK00031.1"/>
    </source>
</evidence>
<keyword evidence="1" id="KW-0732">Signal</keyword>
<protein>
    <recommendedName>
        <fullName evidence="4">DUF2911 family protein</fullName>
    </recommendedName>
</protein>
<dbReference type="Pfam" id="PF11138">
    <property type="entry name" value="DUF2911"/>
    <property type="match status" value="1"/>
</dbReference>
<dbReference type="AlphaFoldDB" id="A0A327X0P1"/>
<organism evidence="2 3">
    <name type="scientific">Larkinella arboricola</name>
    <dbReference type="NCBI Taxonomy" id="643671"/>
    <lineage>
        <taxon>Bacteria</taxon>
        <taxon>Pseudomonadati</taxon>
        <taxon>Bacteroidota</taxon>
        <taxon>Cytophagia</taxon>
        <taxon>Cytophagales</taxon>
        <taxon>Spirosomataceae</taxon>
        <taxon>Larkinella</taxon>
    </lineage>
</organism>
<proteinExistence type="predicted"/>
<keyword evidence="3" id="KW-1185">Reference proteome</keyword>